<organism evidence="1 2">
    <name type="scientific">Chlamydomonas eustigma</name>
    <dbReference type="NCBI Taxonomy" id="1157962"/>
    <lineage>
        <taxon>Eukaryota</taxon>
        <taxon>Viridiplantae</taxon>
        <taxon>Chlorophyta</taxon>
        <taxon>core chlorophytes</taxon>
        <taxon>Chlorophyceae</taxon>
        <taxon>CS clade</taxon>
        <taxon>Chlamydomonadales</taxon>
        <taxon>Chlamydomonadaceae</taxon>
        <taxon>Chlamydomonas</taxon>
    </lineage>
</organism>
<protein>
    <submittedName>
        <fullName evidence="1">Uncharacterized protein</fullName>
    </submittedName>
</protein>
<gene>
    <name evidence="1" type="ORF">CEUSTIGMA_g13683.t1</name>
</gene>
<evidence type="ECO:0000313" key="2">
    <source>
        <dbReference type="Proteomes" id="UP000232323"/>
    </source>
</evidence>
<sequence length="178" mass="20331">MLRHEKKVIYYIIASTRLSKRRVGLLSLEDRRQHNEVKAAQVAESRRRRRTPNEASLERRLRIFQTLLQLNITTEQRNHQDGEVDNGRASMTCNEPSFATAAELVEKQLQQLVEHVHLVGGDSASAPSGAQNVQAGSHLRHRIMPKQRTQLMGLLTVYNHMLAAKTMLSLHALSVRRR</sequence>
<dbReference type="EMBL" id="BEGY01000256">
    <property type="protein sequence ID" value="GAX86271.1"/>
    <property type="molecule type" value="Genomic_DNA"/>
</dbReference>
<accession>A0A250XT49</accession>
<name>A0A250XT49_9CHLO</name>
<evidence type="ECO:0000313" key="1">
    <source>
        <dbReference type="EMBL" id="GAX86271.1"/>
    </source>
</evidence>
<keyword evidence="2" id="KW-1185">Reference proteome</keyword>
<dbReference type="AlphaFoldDB" id="A0A250XT49"/>
<dbReference type="Proteomes" id="UP000232323">
    <property type="component" value="Unassembled WGS sequence"/>
</dbReference>
<proteinExistence type="predicted"/>
<reference evidence="1 2" key="1">
    <citation type="submission" date="2017-08" db="EMBL/GenBank/DDBJ databases">
        <title>Acidophilic green algal genome provides insights into adaptation to an acidic environment.</title>
        <authorList>
            <person name="Hirooka S."/>
            <person name="Hirose Y."/>
            <person name="Kanesaki Y."/>
            <person name="Higuchi S."/>
            <person name="Fujiwara T."/>
            <person name="Onuma R."/>
            <person name="Era A."/>
            <person name="Ohbayashi R."/>
            <person name="Uzuka A."/>
            <person name="Nozaki H."/>
            <person name="Yoshikawa H."/>
            <person name="Miyagishima S.Y."/>
        </authorList>
    </citation>
    <scope>NUCLEOTIDE SEQUENCE [LARGE SCALE GENOMIC DNA]</scope>
    <source>
        <strain evidence="1 2">NIES-2499</strain>
    </source>
</reference>
<comment type="caution">
    <text evidence="1">The sequence shown here is derived from an EMBL/GenBank/DDBJ whole genome shotgun (WGS) entry which is preliminary data.</text>
</comment>